<dbReference type="RefSeq" id="WP_203656611.1">
    <property type="nucleotide sequence ID" value="NZ_BONR01000004.1"/>
</dbReference>
<keyword evidence="7" id="KW-1185">Reference proteome</keyword>
<dbReference type="InterPro" id="IPR008965">
    <property type="entry name" value="CBM2/CBM3_carb-bd_dom_sf"/>
</dbReference>
<dbReference type="Gene3D" id="2.60.40.290">
    <property type="match status" value="1"/>
</dbReference>
<dbReference type="SUPFAM" id="SSF49384">
    <property type="entry name" value="Carbohydrate-binding domain"/>
    <property type="match status" value="1"/>
</dbReference>
<comment type="similarity">
    <text evidence="1 4">Belongs to the glycosyl hydrolase 53 family.</text>
</comment>
<dbReference type="Pfam" id="PF07745">
    <property type="entry name" value="Glyco_hydro_53"/>
    <property type="match status" value="1"/>
</dbReference>
<dbReference type="InterPro" id="IPR001919">
    <property type="entry name" value="CBD2"/>
</dbReference>
<dbReference type="PANTHER" id="PTHR34983">
    <property type="entry name" value="ARABINOGALACTAN ENDO-BETA-1,4-GALACTANASE A"/>
    <property type="match status" value="1"/>
</dbReference>
<dbReference type="EC" id="3.2.1.89" evidence="4"/>
<dbReference type="Gene3D" id="2.60.120.260">
    <property type="entry name" value="Galactose-binding domain-like"/>
    <property type="match status" value="2"/>
</dbReference>
<dbReference type="EMBL" id="BONR01000004">
    <property type="protein sequence ID" value="GIG55282.1"/>
    <property type="molecule type" value="Genomic_DNA"/>
</dbReference>
<evidence type="ECO:0000256" key="1">
    <source>
        <dbReference type="ARBA" id="ARBA00010687"/>
    </source>
</evidence>
<keyword evidence="2 4" id="KW-0378">Hydrolase</keyword>
<protein>
    <recommendedName>
        <fullName evidence="4">Arabinogalactan endo-beta-1,4-galactanase</fullName>
        <ecNumber evidence="4">3.2.1.89</ecNumber>
    </recommendedName>
</protein>
<dbReference type="Pfam" id="PF00553">
    <property type="entry name" value="CBM_2"/>
    <property type="match status" value="1"/>
</dbReference>
<comment type="caution">
    <text evidence="6">The sequence shown here is derived from an EMBL/GenBank/DDBJ whole genome shotgun (WGS) entry which is preliminary data.</text>
</comment>
<accession>A0A919Q2Y5</accession>
<name>A0A919Q2Y5_9MICO</name>
<gene>
    <name evidence="6" type="ORF">Dac01nite_20340</name>
</gene>
<dbReference type="AlphaFoldDB" id="A0A919Q2Y5"/>
<dbReference type="GO" id="GO:0030247">
    <property type="term" value="F:polysaccharide binding"/>
    <property type="evidence" value="ECO:0007669"/>
    <property type="project" value="UniProtKB-UniRule"/>
</dbReference>
<dbReference type="InterPro" id="IPR012291">
    <property type="entry name" value="CBM2_carb-bd_dom_sf"/>
</dbReference>
<dbReference type="GO" id="GO:0031218">
    <property type="term" value="F:arabinogalactan endo-1,4-beta-galactosidase activity"/>
    <property type="evidence" value="ECO:0007669"/>
    <property type="project" value="UniProtKB-EC"/>
</dbReference>
<proteinExistence type="inferred from homology"/>
<feature type="chain" id="PRO_5038159680" description="Arabinogalactan endo-beta-1,4-galactanase" evidence="4">
    <location>
        <begin position="31"/>
        <end position="1139"/>
    </location>
</feature>
<evidence type="ECO:0000313" key="6">
    <source>
        <dbReference type="EMBL" id="GIG55282.1"/>
    </source>
</evidence>
<evidence type="ECO:0000256" key="4">
    <source>
        <dbReference type="RuleBase" id="RU361192"/>
    </source>
</evidence>
<dbReference type="Proteomes" id="UP000652354">
    <property type="component" value="Unassembled WGS sequence"/>
</dbReference>
<evidence type="ECO:0000313" key="7">
    <source>
        <dbReference type="Proteomes" id="UP000652354"/>
    </source>
</evidence>
<sequence>MTMRHGWRAVTATALAGALGATALAGTAMAAEGDEPVEAGITVPKVDGLSDDFMNGVDASSILSLEESGVTFRDFDGAEADVFDVMASAGVNYSRIRVWNDPYDAEGNGYGGGTVSPERATEIGVRSTDAGMRVFVDFHYADFWAHPGQQPEPKAWDGLTVSEKADAMYDFTVDTLTMMDEAGVDVGMVQIGNENSGLLLSETSWPASGELFDAASRGVRDALGEDVKIAIHFTNPERGNYGSLAQSLATYDTDASTAGVQPIDYDVFASSYYAYWHGSLENLTSQLSAVAETYGKEVIVAETSWAYTLEDGDGYPNNIRTAYDQYSTSVQGQALAVRDVIDAVAQVGDAGLGVFYWEPAWLPVGPPSEVEANRALWEEFGSGWASSHASEYSADAAANYGGSGWDNQALFDFEGNPLESLRVWDYVRYGTVGPRDVDQVASPTITVVDGESWTLPSTVAVSYTDGTTEQQSVTWAAQPSWITGAGTYEVPGTTEAGLDAEAVVTVLDGATDGQNWVVNPGFEDGVTPWTGTGAGYTISATDDPFEGSRSTHWYRSGGDFTFTISQEVTGVPAGDYRLSAQAQGRAAVAGESTSISLASGIESASAPFVLNGYEGWQNPRTGVVTVAEGQTVTVSATFDLTSEAWGTIDEFELVEVVPVVEADTSALEAVVAEGEGVDRDGWTAVSLLAFDRAMARADFILATSAPSQDSVDAATQALRDAIDGLEEGDGSIPEPTVRPVAVSLVEGDPVKLPSTVTVVAYDDSTTSESVTWSDVLDLIAGPGTYTVDGVTESGLDALATVTVDTRDWIDNGGFENGVDDVAPWELVAEPWPSDDGSYWVSASAGSAGDQGDFALNFYVQAQPYTFTALQAVDLPAGTYVLTGSGMGGSDAGDPAQVELVATTDGAEQTAALSLTGWPTWDTQTLEFEVSEEAVVEVGARGVADQGDWGFLDGFTLVRSADAAADVSALQAAVDEAEGIDRAAFTAESLAVLDLAVQRAGVVLQASSPSQAQVDATVAGIDAALASLERVPEPMCEIDYAINGQWPRGFISQVWISNISDEAIQGWELSWSFSGDEQITNLWSGELVQDGTQVTVSNLAWNSTIRPGKRLTFGFVGSTSEGAFPVDAFSMNGQPCILAD</sequence>
<dbReference type="PANTHER" id="PTHR34983:SF2">
    <property type="entry name" value="ENDO-BETA-1,4-GALACTANASE"/>
    <property type="match status" value="1"/>
</dbReference>
<dbReference type="InterPro" id="IPR011683">
    <property type="entry name" value="Glyco_hydro_53"/>
</dbReference>
<dbReference type="InterPro" id="IPR017853">
    <property type="entry name" value="GH"/>
</dbReference>
<keyword evidence="3 4" id="KW-0326">Glycosidase</keyword>
<dbReference type="SMART" id="SM00637">
    <property type="entry name" value="CBD_II"/>
    <property type="match status" value="1"/>
</dbReference>
<dbReference type="Gene3D" id="1.20.1270.90">
    <property type="entry name" value="AF1782-like"/>
    <property type="match status" value="2"/>
</dbReference>
<organism evidence="6 7">
    <name type="scientific">Demequina activiva</name>
    <dbReference type="NCBI Taxonomy" id="1582364"/>
    <lineage>
        <taxon>Bacteria</taxon>
        <taxon>Bacillati</taxon>
        <taxon>Actinomycetota</taxon>
        <taxon>Actinomycetes</taxon>
        <taxon>Micrococcales</taxon>
        <taxon>Demequinaceae</taxon>
        <taxon>Demequina</taxon>
    </lineage>
</organism>
<keyword evidence="4" id="KW-0732">Signal</keyword>
<reference evidence="6" key="1">
    <citation type="submission" date="2021-01" db="EMBL/GenBank/DDBJ databases">
        <title>Whole genome shotgun sequence of Demequina activiva NBRC 110675.</title>
        <authorList>
            <person name="Komaki H."/>
            <person name="Tamura T."/>
        </authorList>
    </citation>
    <scope>NUCLEOTIDE SEQUENCE</scope>
    <source>
        <strain evidence="6">NBRC 110675</strain>
    </source>
</reference>
<dbReference type="Gene3D" id="3.20.20.80">
    <property type="entry name" value="Glycosidases"/>
    <property type="match status" value="1"/>
</dbReference>
<evidence type="ECO:0000256" key="3">
    <source>
        <dbReference type="ARBA" id="ARBA00023295"/>
    </source>
</evidence>
<evidence type="ECO:0000256" key="2">
    <source>
        <dbReference type="ARBA" id="ARBA00022801"/>
    </source>
</evidence>
<dbReference type="SUPFAM" id="SSF51445">
    <property type="entry name" value="(Trans)glycosidases"/>
    <property type="match status" value="1"/>
</dbReference>
<evidence type="ECO:0000259" key="5">
    <source>
        <dbReference type="PROSITE" id="PS51173"/>
    </source>
</evidence>
<dbReference type="GO" id="GO:0045490">
    <property type="term" value="P:pectin catabolic process"/>
    <property type="evidence" value="ECO:0007669"/>
    <property type="project" value="TreeGrafter"/>
</dbReference>
<feature type="domain" description="CBM2" evidence="5">
    <location>
        <begin position="1028"/>
        <end position="1138"/>
    </location>
</feature>
<dbReference type="PROSITE" id="PS51173">
    <property type="entry name" value="CBM2"/>
    <property type="match status" value="1"/>
</dbReference>
<dbReference type="Pfam" id="PF07532">
    <property type="entry name" value="Big_4"/>
    <property type="match status" value="2"/>
</dbReference>
<dbReference type="InterPro" id="IPR011081">
    <property type="entry name" value="Big_4"/>
</dbReference>
<comment type="catalytic activity">
    <reaction evidence="4">
        <text>The enzyme specifically hydrolyzes (1-&gt;4)-beta-D-galactosidic linkages in type I arabinogalactans.</text>
        <dbReference type="EC" id="3.2.1.89"/>
    </reaction>
</comment>
<dbReference type="GO" id="GO:0015926">
    <property type="term" value="F:glucosidase activity"/>
    <property type="evidence" value="ECO:0007669"/>
    <property type="project" value="InterPro"/>
</dbReference>
<feature type="signal peptide" evidence="4">
    <location>
        <begin position="1"/>
        <end position="30"/>
    </location>
</feature>